<evidence type="ECO:0000313" key="5">
    <source>
        <dbReference type="EMBL" id="PRO64304.1"/>
    </source>
</evidence>
<keyword evidence="6" id="KW-1185">Reference proteome</keyword>
<name>A0A2P6MDG2_ALKUR</name>
<sequence>MHWQEITPATPFTASAEGMLSSEHVSVMMMLYQPLIGPVACSLYITMMTELSRKPGFCMEGVHKQWMTQTGQHLSMLYEERKKLEAIGLLSSYKEEEEGLVYLFSLPYDAPKFFQDELLSIYLYNRAGSRERYRALRAMFTQETPETEGKQNITKSFNDVFSSLRPSEMRSSSDEMSELLQSAASIFPAGDSSYEITSDAVDMQTVDGLLPKFVSREEVYAPANQKLIQQTAFLYQFTAEEMAALIQDAMLHTDSMDAETFRSTAKRRYRLNEGGKPPMLGLRKQPPHLSSSKSEPASAEEQQIHYFDTTSPLDYLHTLSGGAKVYEGDIDIVESLLHDYGLQPGVVNVLIDYLYMVNNGKLVKNLAFKIASHWKRKKVDTVKEAMKLAKEEHEERQTVKTKKAQSGKQEAAPVPSWLSEQQGQTEKQEEEPQENLTQAKQEAARYRELLRKKKQKKG</sequence>
<feature type="region of interest" description="Disordered" evidence="2">
    <location>
        <begin position="271"/>
        <end position="300"/>
    </location>
</feature>
<comment type="similarity">
    <text evidence="1">Belongs to the DnaB/DnaD family.</text>
</comment>
<dbReference type="InterPro" id="IPR006343">
    <property type="entry name" value="DnaB/C_C"/>
</dbReference>
<dbReference type="AlphaFoldDB" id="A0A2P6MDG2"/>
<dbReference type="EMBL" id="PVNS01000019">
    <property type="protein sequence ID" value="PRO64304.1"/>
    <property type="molecule type" value="Genomic_DNA"/>
</dbReference>
<dbReference type="RefSeq" id="WP_105960358.1">
    <property type="nucleotide sequence ID" value="NZ_PVNS01000019.1"/>
</dbReference>
<dbReference type="Pfam" id="PF07261">
    <property type="entry name" value="DnaB_2"/>
    <property type="match status" value="1"/>
</dbReference>
<accession>A0A2P6MDG2</accession>
<comment type="caution">
    <text evidence="5">The sequence shown here is derived from an EMBL/GenBank/DDBJ whole genome shotgun (WGS) entry which is preliminary data.</text>
</comment>
<dbReference type="Proteomes" id="UP000243650">
    <property type="component" value="Unassembled WGS sequence"/>
</dbReference>
<evidence type="ECO:0000259" key="3">
    <source>
        <dbReference type="Pfam" id="PF07261"/>
    </source>
</evidence>
<gene>
    <name evidence="5" type="ORF">C6I21_15325</name>
</gene>
<organism evidence="5 6">
    <name type="scientific">Alkalicoccus urumqiensis</name>
    <name type="common">Bacillus urumqiensis</name>
    <dbReference type="NCBI Taxonomy" id="1548213"/>
    <lineage>
        <taxon>Bacteria</taxon>
        <taxon>Bacillati</taxon>
        <taxon>Bacillota</taxon>
        <taxon>Bacilli</taxon>
        <taxon>Bacillales</taxon>
        <taxon>Bacillaceae</taxon>
        <taxon>Alkalicoccus</taxon>
    </lineage>
</organism>
<feature type="domain" description="DnaB/C C-terminal" evidence="3">
    <location>
        <begin position="329"/>
        <end position="387"/>
    </location>
</feature>
<evidence type="ECO:0000259" key="4">
    <source>
        <dbReference type="Pfam" id="PF25888"/>
    </source>
</evidence>
<feature type="compositionally biased region" description="Low complexity" evidence="2">
    <location>
        <begin position="290"/>
        <end position="300"/>
    </location>
</feature>
<dbReference type="Pfam" id="PF25888">
    <property type="entry name" value="WHD_DnaB"/>
    <property type="match status" value="1"/>
</dbReference>
<dbReference type="OrthoDB" id="2082007at2"/>
<evidence type="ECO:0000313" key="6">
    <source>
        <dbReference type="Proteomes" id="UP000243650"/>
    </source>
</evidence>
<feature type="domain" description="Replicative helicase loading/DNA remodeling protein DnaB N-terminal winged helix" evidence="4">
    <location>
        <begin position="8"/>
        <end position="168"/>
    </location>
</feature>
<feature type="region of interest" description="Disordered" evidence="2">
    <location>
        <begin position="390"/>
        <end position="458"/>
    </location>
</feature>
<evidence type="ECO:0000256" key="1">
    <source>
        <dbReference type="ARBA" id="ARBA00093462"/>
    </source>
</evidence>
<evidence type="ECO:0000256" key="2">
    <source>
        <dbReference type="SAM" id="MobiDB-lite"/>
    </source>
</evidence>
<reference evidence="5 6" key="1">
    <citation type="submission" date="2018-03" db="EMBL/GenBank/DDBJ databases">
        <title>Bacillus urumqiensis sp. nov., a moderately haloalkaliphilic bacterium isolated from a salt lake.</title>
        <authorList>
            <person name="Zhao B."/>
            <person name="Liao Z."/>
        </authorList>
    </citation>
    <scope>NUCLEOTIDE SEQUENCE [LARGE SCALE GENOMIC DNA]</scope>
    <source>
        <strain evidence="5 6">BZ-SZ-XJ18</strain>
    </source>
</reference>
<dbReference type="InterPro" id="IPR058660">
    <property type="entry name" value="WHD_DnaB"/>
</dbReference>
<proteinExistence type="inferred from homology"/>
<protein>
    <submittedName>
        <fullName evidence="5">Uncharacterized protein</fullName>
    </submittedName>
</protein>